<protein>
    <recommendedName>
        <fullName evidence="2">SRR1-like domain-containing protein</fullName>
    </recommendedName>
</protein>
<dbReference type="Pfam" id="PF07985">
    <property type="entry name" value="SRR1"/>
    <property type="match status" value="1"/>
</dbReference>
<feature type="domain" description="SRR1-like" evidence="2">
    <location>
        <begin position="112"/>
        <end position="300"/>
    </location>
</feature>
<name>A0A364KZ78_TALAM</name>
<dbReference type="GeneID" id="63794077"/>
<dbReference type="Proteomes" id="UP000249363">
    <property type="component" value="Unassembled WGS sequence"/>
</dbReference>
<feature type="compositionally biased region" description="Basic residues" evidence="1">
    <location>
        <begin position="1"/>
        <end position="15"/>
    </location>
</feature>
<evidence type="ECO:0000313" key="3">
    <source>
        <dbReference type="EMBL" id="RAO68849.1"/>
    </source>
</evidence>
<gene>
    <name evidence="3" type="ORF">BHQ10_004861</name>
</gene>
<feature type="region of interest" description="Disordered" evidence="1">
    <location>
        <begin position="1"/>
        <end position="75"/>
    </location>
</feature>
<proteinExistence type="predicted"/>
<accession>A0A364KZ78</accession>
<dbReference type="RefSeq" id="XP_040733365.1">
    <property type="nucleotide sequence ID" value="XM_040877273.1"/>
</dbReference>
<dbReference type="EMBL" id="MIKG01000008">
    <property type="protein sequence ID" value="RAO68849.1"/>
    <property type="molecule type" value="Genomic_DNA"/>
</dbReference>
<keyword evidence="4" id="KW-1185">Reference proteome</keyword>
<reference evidence="3 4" key="1">
    <citation type="journal article" date="2017" name="Biotechnol. Biofuels">
        <title>Differential beta-glucosidase expression as a function of carbon source availability in Talaromyces amestolkiae: a genomic and proteomic approach.</title>
        <authorList>
            <person name="de Eugenio L.I."/>
            <person name="Mendez-Liter J.A."/>
            <person name="Nieto-Dominguez M."/>
            <person name="Alonso L."/>
            <person name="Gil-Munoz J."/>
            <person name="Barriuso J."/>
            <person name="Prieto A."/>
            <person name="Martinez M.J."/>
        </authorList>
    </citation>
    <scope>NUCLEOTIDE SEQUENCE [LARGE SCALE GENOMIC DNA]</scope>
    <source>
        <strain evidence="3 4">CIB</strain>
    </source>
</reference>
<dbReference type="PANTHER" id="PTHR42080">
    <property type="entry name" value="SRR1 DOMAIN-CONTAINING PROTEIN"/>
    <property type="match status" value="1"/>
</dbReference>
<comment type="caution">
    <text evidence="3">The sequence shown here is derived from an EMBL/GenBank/DDBJ whole genome shotgun (WGS) entry which is preliminary data.</text>
</comment>
<evidence type="ECO:0000313" key="4">
    <source>
        <dbReference type="Proteomes" id="UP000249363"/>
    </source>
</evidence>
<dbReference type="PANTHER" id="PTHR42080:SF1">
    <property type="entry name" value="SRR1-LIKE DOMAIN-CONTAINING PROTEIN"/>
    <property type="match status" value="1"/>
</dbReference>
<dbReference type="OrthoDB" id="5318346at2759"/>
<dbReference type="STRING" id="1196081.A0A364KZ78"/>
<evidence type="ECO:0000256" key="1">
    <source>
        <dbReference type="SAM" id="MobiDB-lite"/>
    </source>
</evidence>
<feature type="compositionally biased region" description="Polar residues" evidence="1">
    <location>
        <begin position="28"/>
        <end position="45"/>
    </location>
</feature>
<organism evidence="3 4">
    <name type="scientific">Talaromyces amestolkiae</name>
    <dbReference type="NCBI Taxonomy" id="1196081"/>
    <lineage>
        <taxon>Eukaryota</taxon>
        <taxon>Fungi</taxon>
        <taxon>Dikarya</taxon>
        <taxon>Ascomycota</taxon>
        <taxon>Pezizomycotina</taxon>
        <taxon>Eurotiomycetes</taxon>
        <taxon>Eurotiomycetidae</taxon>
        <taxon>Eurotiales</taxon>
        <taxon>Trichocomaceae</taxon>
        <taxon>Talaromyces</taxon>
        <taxon>Talaromyces sect. Talaromyces</taxon>
    </lineage>
</organism>
<dbReference type="InterPro" id="IPR012942">
    <property type="entry name" value="SRR1-like"/>
</dbReference>
<dbReference type="AlphaFoldDB" id="A0A364KZ78"/>
<sequence>MPNASRKQRKKFTHPRRIEVTDEDGWTHVSNTHSVPRSSTSTTRKIMTDGAADDEDIPDSNDKSTMTRLQLAPSEPPRKLNLAELRKQFTAHLETWESSQTWQHLKNALHKDLLSSQGQLGIENIVCIGLGSPSGFVQGGWVDRRSVAMYQLAALTTIIDCVKHRAAAIPTQQESTDLKIIAQDPVFNTLDIELLALLGITAVESPEGFNAVSNKTFLFGPGAERRHLRLMLPSNPVVVFGGPFEEGPSLTARGFNDDEDINEKDDGSKFLADFVAQTRSVKIQEFEARSEAFWRMRIYWREEK</sequence>
<evidence type="ECO:0000259" key="2">
    <source>
        <dbReference type="Pfam" id="PF07985"/>
    </source>
</evidence>